<evidence type="ECO:0000313" key="1">
    <source>
        <dbReference type="EnsemblMetazoa" id="AARA011863-PA"/>
    </source>
</evidence>
<keyword evidence="2" id="KW-1185">Reference proteome</keyword>
<dbReference type="EnsemblMetazoa" id="AARA011863-RA">
    <property type="protein sequence ID" value="AARA011863-PA"/>
    <property type="gene ID" value="AARA011863"/>
</dbReference>
<name>A0A182IE38_ANOAR</name>
<proteinExistence type="predicted"/>
<accession>A0A182IE38</accession>
<protein>
    <submittedName>
        <fullName evidence="1">Uncharacterized protein</fullName>
    </submittedName>
</protein>
<reference evidence="1" key="1">
    <citation type="submission" date="2022-08" db="UniProtKB">
        <authorList>
            <consortium name="EnsemblMetazoa"/>
        </authorList>
    </citation>
    <scope>IDENTIFICATION</scope>
    <source>
        <strain evidence="1">Dongola</strain>
    </source>
</reference>
<sequence>VESAIQFETGAHPSQLTSSKPPPCSVRVCVLEARTKRFAQQTMRKMHRSFVNVLQLVLLVAVMVLLSDLSSVSGASSNPLADDEEVANATMGIVESVSTARAAMERFKQSVPSVDYLQLATAGLQEYVANVTGRFEATFKDFTTRELESVQHALIETIRYLNGYESVNSISMLQNLDYSMYNHNLLRSINSDLRIASISLSEALYEQRDVSVAVDDIFAATDKLQENVLRLADVIEKGEAWTVETNARALAAQQGFNESIDQYLNGSLTQVEDIVTALDDLRTYEEDMYRRFKEKISITFPKSTTNYFIALKKALENTIQKIRINFENLKLYKHRDIEQWQSRGSITAPIGYMTQVAVQVASDPMLSNDCTESYIDKVLTFPNFTLAHVNGCLAEQTASEKKTFAIIAQLLDTYVVGAINASYGAFDICFRYAPRKLNQCLELNGYENNWANGRIYNAAKQVESLVDSEIQHNFNACVAQNGYFLNYHNIQEMCIYSKKRTRYRNRWTKK</sequence>
<dbReference type="Proteomes" id="UP000075840">
    <property type="component" value="Unassembled WGS sequence"/>
</dbReference>
<organism evidence="1 2">
    <name type="scientific">Anopheles arabiensis</name>
    <name type="common">Mosquito</name>
    <dbReference type="NCBI Taxonomy" id="7173"/>
    <lineage>
        <taxon>Eukaryota</taxon>
        <taxon>Metazoa</taxon>
        <taxon>Ecdysozoa</taxon>
        <taxon>Arthropoda</taxon>
        <taxon>Hexapoda</taxon>
        <taxon>Insecta</taxon>
        <taxon>Pterygota</taxon>
        <taxon>Neoptera</taxon>
        <taxon>Endopterygota</taxon>
        <taxon>Diptera</taxon>
        <taxon>Nematocera</taxon>
        <taxon>Culicoidea</taxon>
        <taxon>Culicidae</taxon>
        <taxon>Anophelinae</taxon>
        <taxon>Anopheles</taxon>
    </lineage>
</organism>
<evidence type="ECO:0000313" key="2">
    <source>
        <dbReference type="Proteomes" id="UP000075840"/>
    </source>
</evidence>
<dbReference type="AlphaFoldDB" id="A0A182IE38"/>
<dbReference type="EMBL" id="APCN01004559">
    <property type="status" value="NOT_ANNOTATED_CDS"/>
    <property type="molecule type" value="Genomic_DNA"/>
</dbReference>
<dbReference type="VEuPathDB" id="VectorBase:AARA011863"/>
<dbReference type="VEuPathDB" id="VectorBase:AARA21_009332"/>